<reference evidence="2" key="1">
    <citation type="submission" date="2018-11" db="EMBL/GenBank/DDBJ databases">
        <authorList>
            <consortium name="Pathogen Informatics"/>
        </authorList>
    </citation>
    <scope>NUCLEOTIDE SEQUENCE</scope>
</reference>
<dbReference type="AlphaFoldDB" id="A0A448WPB4"/>
<keyword evidence="3" id="KW-1185">Reference proteome</keyword>
<comment type="caution">
    <text evidence="2">The sequence shown here is derived from an EMBL/GenBank/DDBJ whole genome shotgun (WGS) entry which is preliminary data.</text>
</comment>
<feature type="region of interest" description="Disordered" evidence="1">
    <location>
        <begin position="129"/>
        <end position="164"/>
    </location>
</feature>
<gene>
    <name evidence="2" type="ORF">PXEA_LOCUS10270</name>
</gene>
<evidence type="ECO:0000256" key="1">
    <source>
        <dbReference type="SAM" id="MobiDB-lite"/>
    </source>
</evidence>
<sequence>MLDNPTKSCDMSKFSAFLEIQICPVIQGALVALWPGCQRVESIRCTFMFRVQLEAWTYVRSKLQFSSAWMGVPSGLLKNQLPVIHQFKRIKIDYTSLLLSANFWSHTECKYESEGEHEVASPELVAANPTEGAVGSEASPRSQLTTSETGPLRSPSSVDSEVSDRLSSRLADKMTLSDGLSPISLGSGDLAQRDSWTEPVVDRLFRIRSRFTYSWSRSFSQRRHRKPMEDSSGIDRRTIQFVAILGRSNLLFLISSPIYPCPNPYFPVLTCFSNHDADESCYFVEPFGRGFLGQPNIDSIHSRRITLATD</sequence>
<organism evidence="2 3">
    <name type="scientific">Protopolystoma xenopodis</name>
    <dbReference type="NCBI Taxonomy" id="117903"/>
    <lineage>
        <taxon>Eukaryota</taxon>
        <taxon>Metazoa</taxon>
        <taxon>Spiralia</taxon>
        <taxon>Lophotrochozoa</taxon>
        <taxon>Platyhelminthes</taxon>
        <taxon>Monogenea</taxon>
        <taxon>Polyopisthocotylea</taxon>
        <taxon>Polystomatidea</taxon>
        <taxon>Polystomatidae</taxon>
        <taxon>Protopolystoma</taxon>
    </lineage>
</organism>
<name>A0A448WPB4_9PLAT</name>
<dbReference type="EMBL" id="CAAALY010030024">
    <property type="protein sequence ID" value="VEL16830.1"/>
    <property type="molecule type" value="Genomic_DNA"/>
</dbReference>
<accession>A0A448WPB4</accession>
<dbReference type="Proteomes" id="UP000784294">
    <property type="component" value="Unassembled WGS sequence"/>
</dbReference>
<protein>
    <submittedName>
        <fullName evidence="2">Uncharacterized protein</fullName>
    </submittedName>
</protein>
<feature type="compositionally biased region" description="Polar residues" evidence="1">
    <location>
        <begin position="139"/>
        <end position="160"/>
    </location>
</feature>
<proteinExistence type="predicted"/>
<evidence type="ECO:0000313" key="3">
    <source>
        <dbReference type="Proteomes" id="UP000784294"/>
    </source>
</evidence>
<evidence type="ECO:0000313" key="2">
    <source>
        <dbReference type="EMBL" id="VEL16830.1"/>
    </source>
</evidence>